<keyword evidence="7" id="KW-0732">Signal</keyword>
<dbReference type="GO" id="GO:0009279">
    <property type="term" value="C:cell outer membrane"/>
    <property type="evidence" value="ECO:0007669"/>
    <property type="project" value="UniProtKB-SubCell"/>
</dbReference>
<dbReference type="PROSITE" id="PS52016">
    <property type="entry name" value="TONB_DEPENDENT_REC_3"/>
    <property type="match status" value="1"/>
</dbReference>
<comment type="caution">
    <text evidence="18">The sequence shown here is derived from an EMBL/GenBank/DDBJ whole genome shotgun (WGS) entry which is preliminary data.</text>
</comment>
<accession>A0A4S1XJ30</accession>
<evidence type="ECO:0000256" key="6">
    <source>
        <dbReference type="ARBA" id="ARBA00022692"/>
    </source>
</evidence>
<dbReference type="InterPro" id="IPR037066">
    <property type="entry name" value="Plug_dom_sf"/>
</dbReference>
<feature type="domain" description="TonB-dependent receptor plug" evidence="17">
    <location>
        <begin position="87"/>
        <end position="187"/>
    </location>
</feature>
<evidence type="ECO:0000313" key="19">
    <source>
        <dbReference type="Proteomes" id="UP000306147"/>
    </source>
</evidence>
<evidence type="ECO:0000259" key="16">
    <source>
        <dbReference type="Pfam" id="PF00593"/>
    </source>
</evidence>
<dbReference type="GO" id="GO:0015344">
    <property type="term" value="F:siderophore uptake transmembrane transporter activity"/>
    <property type="evidence" value="ECO:0007669"/>
    <property type="project" value="TreeGrafter"/>
</dbReference>
<evidence type="ECO:0000256" key="8">
    <source>
        <dbReference type="ARBA" id="ARBA00023004"/>
    </source>
</evidence>
<reference evidence="18 19" key="1">
    <citation type="submission" date="2019-04" db="EMBL/GenBank/DDBJ databases">
        <title>Sphingomonas psychrotolerans sp. nov., isolated from soil in the Tianshan Mountains, Xinjiang, China.</title>
        <authorList>
            <person name="Luo Y."/>
            <person name="Sheng H."/>
        </authorList>
    </citation>
    <scope>NUCLEOTIDE SEQUENCE [LARGE SCALE GENOMIC DNA]</scope>
    <source>
        <strain evidence="18 19">ZFGT-11</strain>
    </source>
</reference>
<dbReference type="Pfam" id="PF00593">
    <property type="entry name" value="TonB_dep_Rec_b-barrel"/>
    <property type="match status" value="1"/>
</dbReference>
<keyword evidence="9" id="KW-0406">Ion transport</keyword>
<evidence type="ECO:0000256" key="5">
    <source>
        <dbReference type="ARBA" id="ARBA00022496"/>
    </source>
</evidence>
<dbReference type="PANTHER" id="PTHR32552:SF68">
    <property type="entry name" value="FERRICHROME OUTER MEMBRANE TRANSPORTER_PHAGE RECEPTOR"/>
    <property type="match status" value="1"/>
</dbReference>
<keyword evidence="8" id="KW-0408">Iron</keyword>
<gene>
    <name evidence="18" type="ORF">E5A73_01175</name>
</gene>
<evidence type="ECO:0000256" key="13">
    <source>
        <dbReference type="ARBA" id="ARBA00023237"/>
    </source>
</evidence>
<dbReference type="EMBL" id="SRXT01000001">
    <property type="protein sequence ID" value="TGX55770.1"/>
    <property type="molecule type" value="Genomic_DNA"/>
</dbReference>
<dbReference type="InterPro" id="IPR039426">
    <property type="entry name" value="TonB-dep_rcpt-like"/>
</dbReference>
<dbReference type="InterPro" id="IPR000531">
    <property type="entry name" value="Beta-barrel_TonB"/>
</dbReference>
<feature type="domain" description="TonB-dependent receptor-like beta-barrel" evidence="16">
    <location>
        <begin position="287"/>
        <end position="689"/>
    </location>
</feature>
<keyword evidence="11 14" id="KW-0472">Membrane</keyword>
<evidence type="ECO:0000256" key="1">
    <source>
        <dbReference type="ARBA" id="ARBA00004571"/>
    </source>
</evidence>
<dbReference type="InterPro" id="IPR010105">
    <property type="entry name" value="TonB_sidphr_rcpt"/>
</dbReference>
<comment type="similarity">
    <text evidence="2 14 15">Belongs to the TonB-dependent receptor family.</text>
</comment>
<keyword evidence="6 14" id="KW-0812">Transmembrane</keyword>
<dbReference type="OrthoDB" id="9760333at2"/>
<evidence type="ECO:0000256" key="2">
    <source>
        <dbReference type="ARBA" id="ARBA00009810"/>
    </source>
</evidence>
<proteinExistence type="inferred from homology"/>
<sequence length="726" mass="80077">MPMGGLDRATHRGRYRQRLDKGWHMTRQFELSGSLRAKRLRLVLLSACGMLAWSQAARAQDAQEVPAEDDVVVTGSALSGTKTDTPLTQVPQSISVITAEDFQDRAAVNLQDVIRYSAGATSELNGVDTRGDFLAVRGTGAEQYLDGLNRMPGFIYGGRLEIFTVERAELLRGPSSTLYGGGGAGGILNSISKRPQEAFGGEIGITYGTDDYKQAQLDVTGPIVDGVSARLVGLYRDADLQQPGQKNDRITVMPAVTLKPGPDTEVTFIGLYQRDHLGSQTYLPTSKTVDGSGATRISDDFYLGEPDFNHTRASHYALSLLVTHRFNDNLTFNSRNRAFEQDTDYQEVFGYTGFGGAYDDAGRTIANRAWYLNRAKYTGLNSDNNLVLSFGTGPLAHQILAGFDYTEFREDKEEGFGAAPGLNLYAPVYGVPFASGVGWTTDTKNSQTGFYFQDQIRAWDRVSLVFGARHDNVQSNVNNVQLEANKAWTFRGGIIADVVKGVSPYFNYSESFLPVFGSNFFGVAYVPRSGRQYEAGIKFRPLARMLFTIAAYDIKEQNVLIADPNELQNFIQGGSTRSRGVEAEANIKLPADFDVTASYSYTRAEYLVVDGRLRGDRRENLPEHQASVWTSKRFDLGGDLSVKLGGGVRYQSDKVSFDQIYRIDPVTLADAMLELSYGKWSLSVNGANIFDEKVYTNCSYSAGTINEGYCYLGKDRTVLASLRRRF</sequence>
<evidence type="ECO:0000256" key="12">
    <source>
        <dbReference type="ARBA" id="ARBA00023170"/>
    </source>
</evidence>
<dbReference type="GO" id="GO:0015891">
    <property type="term" value="P:siderophore transport"/>
    <property type="evidence" value="ECO:0007669"/>
    <property type="project" value="InterPro"/>
</dbReference>
<evidence type="ECO:0000256" key="3">
    <source>
        <dbReference type="ARBA" id="ARBA00022448"/>
    </source>
</evidence>
<evidence type="ECO:0000256" key="7">
    <source>
        <dbReference type="ARBA" id="ARBA00022729"/>
    </source>
</evidence>
<dbReference type="GO" id="GO:0038023">
    <property type="term" value="F:signaling receptor activity"/>
    <property type="evidence" value="ECO:0007669"/>
    <property type="project" value="InterPro"/>
</dbReference>
<keyword evidence="10 15" id="KW-0798">TonB box</keyword>
<keyword evidence="13 14" id="KW-0998">Cell outer membrane</keyword>
<evidence type="ECO:0000256" key="11">
    <source>
        <dbReference type="ARBA" id="ARBA00023136"/>
    </source>
</evidence>
<dbReference type="Proteomes" id="UP000306147">
    <property type="component" value="Unassembled WGS sequence"/>
</dbReference>
<dbReference type="Gene3D" id="2.40.170.20">
    <property type="entry name" value="TonB-dependent receptor, beta-barrel domain"/>
    <property type="match status" value="1"/>
</dbReference>
<evidence type="ECO:0000256" key="9">
    <source>
        <dbReference type="ARBA" id="ARBA00023065"/>
    </source>
</evidence>
<keyword evidence="4 14" id="KW-1134">Transmembrane beta strand</keyword>
<name>A0A4S1XJ30_9SPHN</name>
<dbReference type="PANTHER" id="PTHR32552">
    <property type="entry name" value="FERRICHROME IRON RECEPTOR-RELATED"/>
    <property type="match status" value="1"/>
</dbReference>
<organism evidence="18 19">
    <name type="scientific">Sphingomonas gei</name>
    <dbReference type="NCBI Taxonomy" id="1395960"/>
    <lineage>
        <taxon>Bacteria</taxon>
        <taxon>Pseudomonadati</taxon>
        <taxon>Pseudomonadota</taxon>
        <taxon>Alphaproteobacteria</taxon>
        <taxon>Sphingomonadales</taxon>
        <taxon>Sphingomonadaceae</taxon>
        <taxon>Sphingomonas</taxon>
    </lineage>
</organism>
<keyword evidence="19" id="KW-1185">Reference proteome</keyword>
<keyword evidence="5" id="KW-0410">Iron transport</keyword>
<evidence type="ECO:0000256" key="14">
    <source>
        <dbReference type="PROSITE-ProRule" id="PRU01360"/>
    </source>
</evidence>
<comment type="subcellular location">
    <subcellularLocation>
        <location evidence="1 14">Cell outer membrane</location>
        <topology evidence="1 14">Multi-pass membrane protein</topology>
    </subcellularLocation>
</comment>
<evidence type="ECO:0000256" key="10">
    <source>
        <dbReference type="ARBA" id="ARBA00023077"/>
    </source>
</evidence>
<dbReference type="AlphaFoldDB" id="A0A4S1XJ30"/>
<evidence type="ECO:0000256" key="15">
    <source>
        <dbReference type="RuleBase" id="RU003357"/>
    </source>
</evidence>
<protein>
    <submittedName>
        <fullName evidence="18">TonB-dependent siderophore receptor</fullName>
    </submittedName>
</protein>
<evidence type="ECO:0000256" key="4">
    <source>
        <dbReference type="ARBA" id="ARBA00022452"/>
    </source>
</evidence>
<dbReference type="CDD" id="cd01347">
    <property type="entry name" value="ligand_gated_channel"/>
    <property type="match status" value="1"/>
</dbReference>
<dbReference type="SUPFAM" id="SSF56935">
    <property type="entry name" value="Porins"/>
    <property type="match status" value="1"/>
</dbReference>
<keyword evidence="12 18" id="KW-0675">Receptor</keyword>
<evidence type="ECO:0000259" key="17">
    <source>
        <dbReference type="Pfam" id="PF07715"/>
    </source>
</evidence>
<dbReference type="Pfam" id="PF07715">
    <property type="entry name" value="Plug"/>
    <property type="match status" value="1"/>
</dbReference>
<dbReference type="NCBIfam" id="TIGR01783">
    <property type="entry name" value="TonB-siderophor"/>
    <property type="match status" value="1"/>
</dbReference>
<keyword evidence="3 14" id="KW-0813">Transport</keyword>
<evidence type="ECO:0000313" key="18">
    <source>
        <dbReference type="EMBL" id="TGX55770.1"/>
    </source>
</evidence>
<dbReference type="InterPro" id="IPR036942">
    <property type="entry name" value="Beta-barrel_TonB_sf"/>
</dbReference>
<dbReference type="InterPro" id="IPR012910">
    <property type="entry name" value="Plug_dom"/>
</dbReference>
<dbReference type="Gene3D" id="2.170.130.10">
    <property type="entry name" value="TonB-dependent receptor, plug domain"/>
    <property type="match status" value="1"/>
</dbReference>